<organism evidence="1">
    <name type="scientific">marine sediment metagenome</name>
    <dbReference type="NCBI Taxonomy" id="412755"/>
    <lineage>
        <taxon>unclassified sequences</taxon>
        <taxon>metagenomes</taxon>
        <taxon>ecological metagenomes</taxon>
    </lineage>
</organism>
<reference evidence="1" key="1">
    <citation type="journal article" date="2015" name="Nature">
        <title>Complex archaea that bridge the gap between prokaryotes and eukaryotes.</title>
        <authorList>
            <person name="Spang A."/>
            <person name="Saw J.H."/>
            <person name="Jorgensen S.L."/>
            <person name="Zaremba-Niedzwiedzka K."/>
            <person name="Martijn J."/>
            <person name="Lind A.E."/>
            <person name="van Eijk R."/>
            <person name="Schleper C."/>
            <person name="Guy L."/>
            <person name="Ettema T.J."/>
        </authorList>
    </citation>
    <scope>NUCLEOTIDE SEQUENCE</scope>
</reference>
<sequence length="76" mass="9116">MKTTITLTQPAKAEVDLLPDYIRRDRFLQHFHLLPPETRTTIVVRHPFTMRPSTIKRSDEIEELCRDYTQLMKEFV</sequence>
<dbReference type="EMBL" id="LAZR01004037">
    <property type="protein sequence ID" value="KKN12389.1"/>
    <property type="molecule type" value="Genomic_DNA"/>
</dbReference>
<accession>A0A0F9N371</accession>
<comment type="caution">
    <text evidence="1">The sequence shown here is derived from an EMBL/GenBank/DDBJ whole genome shotgun (WGS) entry which is preliminary data.</text>
</comment>
<proteinExistence type="predicted"/>
<name>A0A0F9N371_9ZZZZ</name>
<dbReference type="AlphaFoldDB" id="A0A0F9N371"/>
<protein>
    <submittedName>
        <fullName evidence="1">Uncharacterized protein</fullName>
    </submittedName>
</protein>
<gene>
    <name evidence="1" type="ORF">LCGC14_1017000</name>
</gene>
<evidence type="ECO:0000313" key="1">
    <source>
        <dbReference type="EMBL" id="KKN12389.1"/>
    </source>
</evidence>